<accession>A0A4Q1SJI3</accession>
<name>A0A4Q1SJI3_9BACT</name>
<protein>
    <submittedName>
        <fullName evidence="2">Rhodanese</fullName>
    </submittedName>
</protein>
<dbReference type="AlphaFoldDB" id="A0A4Q1SJI3"/>
<dbReference type="InterPro" id="IPR036873">
    <property type="entry name" value="Rhodanese-like_dom_sf"/>
</dbReference>
<dbReference type="Proteomes" id="UP000290253">
    <property type="component" value="Unassembled WGS sequence"/>
</dbReference>
<proteinExistence type="predicted"/>
<sequence length="121" mass="13712">MGFLLFANKTEGWISMSVPEIQAEELKQRLDAGAPVFLLDVRDEYEYEISNIGGHLIPLAELPKRLDELEGADEIVAVCKHGPRGVKAVEYLQRHGFEHVVNLRGGLHAWSDRVDRSVRKY</sequence>
<dbReference type="SMART" id="SM00450">
    <property type="entry name" value="RHOD"/>
    <property type="match status" value="1"/>
</dbReference>
<evidence type="ECO:0000313" key="3">
    <source>
        <dbReference type="Proteomes" id="UP000290253"/>
    </source>
</evidence>
<reference evidence="2 3" key="1">
    <citation type="journal article" date="2016" name="Int. J. Syst. Evol. Microbiol.">
        <title>Acidipila dinghuensis sp. nov., an acidobacterium isolated from forest soil.</title>
        <authorList>
            <person name="Jiang Y.W."/>
            <person name="Wang J."/>
            <person name="Chen M.H."/>
            <person name="Lv Y.Y."/>
            <person name="Qiu L.H."/>
        </authorList>
    </citation>
    <scope>NUCLEOTIDE SEQUENCE [LARGE SCALE GENOMIC DNA]</scope>
    <source>
        <strain evidence="2 3">DHOF10</strain>
    </source>
</reference>
<dbReference type="Gene3D" id="3.40.250.10">
    <property type="entry name" value="Rhodanese-like domain"/>
    <property type="match status" value="1"/>
</dbReference>
<evidence type="ECO:0000259" key="1">
    <source>
        <dbReference type="PROSITE" id="PS50206"/>
    </source>
</evidence>
<dbReference type="PROSITE" id="PS50206">
    <property type="entry name" value="RHODANESE_3"/>
    <property type="match status" value="1"/>
</dbReference>
<dbReference type="Pfam" id="PF00581">
    <property type="entry name" value="Rhodanese"/>
    <property type="match status" value="1"/>
</dbReference>
<dbReference type="OrthoDB" id="9800872at2"/>
<comment type="caution">
    <text evidence="2">The sequence shown here is derived from an EMBL/GenBank/DDBJ whole genome shotgun (WGS) entry which is preliminary data.</text>
</comment>
<dbReference type="PANTHER" id="PTHR43031:SF17">
    <property type="entry name" value="SULFURTRANSFERASE YTWF-RELATED"/>
    <property type="match status" value="1"/>
</dbReference>
<keyword evidence="3" id="KW-1185">Reference proteome</keyword>
<gene>
    <name evidence="2" type="ORF">ESZ00_06850</name>
</gene>
<dbReference type="InterPro" id="IPR050229">
    <property type="entry name" value="GlpE_sulfurtransferase"/>
</dbReference>
<organism evidence="2 3">
    <name type="scientific">Silvibacterium dinghuense</name>
    <dbReference type="NCBI Taxonomy" id="1560006"/>
    <lineage>
        <taxon>Bacteria</taxon>
        <taxon>Pseudomonadati</taxon>
        <taxon>Acidobacteriota</taxon>
        <taxon>Terriglobia</taxon>
        <taxon>Terriglobales</taxon>
        <taxon>Acidobacteriaceae</taxon>
        <taxon>Silvibacterium</taxon>
    </lineage>
</organism>
<dbReference type="PANTHER" id="PTHR43031">
    <property type="entry name" value="FAD-DEPENDENT OXIDOREDUCTASE"/>
    <property type="match status" value="1"/>
</dbReference>
<feature type="domain" description="Rhodanese" evidence="1">
    <location>
        <begin position="32"/>
        <end position="119"/>
    </location>
</feature>
<evidence type="ECO:0000313" key="2">
    <source>
        <dbReference type="EMBL" id="RXS97597.1"/>
    </source>
</evidence>
<dbReference type="EMBL" id="SDMK01000001">
    <property type="protein sequence ID" value="RXS97597.1"/>
    <property type="molecule type" value="Genomic_DNA"/>
</dbReference>
<dbReference type="InterPro" id="IPR001763">
    <property type="entry name" value="Rhodanese-like_dom"/>
</dbReference>
<dbReference type="SUPFAM" id="SSF52821">
    <property type="entry name" value="Rhodanese/Cell cycle control phosphatase"/>
    <property type="match status" value="1"/>
</dbReference>